<reference evidence="2" key="2">
    <citation type="journal article" date="2013" name="PLoS Genet.">
        <title>Comparative genome structure, secondary metabolite, and effector coding capacity across Cochliobolus pathogens.</title>
        <authorList>
            <person name="Condon B.J."/>
            <person name="Leng Y."/>
            <person name="Wu D."/>
            <person name="Bushley K.E."/>
            <person name="Ohm R.A."/>
            <person name="Otillar R."/>
            <person name="Martin J."/>
            <person name="Schackwitz W."/>
            <person name="Grimwood J."/>
            <person name="MohdZainudin N."/>
            <person name="Xue C."/>
            <person name="Wang R."/>
            <person name="Manning V.A."/>
            <person name="Dhillon B."/>
            <person name="Tu Z.J."/>
            <person name="Steffenson B.J."/>
            <person name="Salamov A."/>
            <person name="Sun H."/>
            <person name="Lowry S."/>
            <person name="LaButti K."/>
            <person name="Han J."/>
            <person name="Copeland A."/>
            <person name="Lindquist E."/>
            <person name="Barry K."/>
            <person name="Schmutz J."/>
            <person name="Baker S.E."/>
            <person name="Ciuffetti L.M."/>
            <person name="Grigoriev I.V."/>
            <person name="Zhong S."/>
            <person name="Turgeon B.G."/>
        </authorList>
    </citation>
    <scope>NUCLEOTIDE SEQUENCE [LARGE SCALE GENOMIC DNA]</scope>
    <source>
        <strain evidence="2">C5 / ATCC 48332 / race O</strain>
    </source>
</reference>
<dbReference type="AlphaFoldDB" id="M2UHA1"/>
<organism evidence="1 2">
    <name type="scientific">Cochliobolus heterostrophus (strain C5 / ATCC 48332 / race O)</name>
    <name type="common">Southern corn leaf blight fungus</name>
    <name type="synonym">Bipolaris maydis</name>
    <dbReference type="NCBI Taxonomy" id="701091"/>
    <lineage>
        <taxon>Eukaryota</taxon>
        <taxon>Fungi</taxon>
        <taxon>Dikarya</taxon>
        <taxon>Ascomycota</taxon>
        <taxon>Pezizomycotina</taxon>
        <taxon>Dothideomycetes</taxon>
        <taxon>Pleosporomycetidae</taxon>
        <taxon>Pleosporales</taxon>
        <taxon>Pleosporineae</taxon>
        <taxon>Pleosporaceae</taxon>
        <taxon>Bipolaris</taxon>
    </lineage>
</organism>
<reference evidence="1 2" key="1">
    <citation type="journal article" date="2012" name="PLoS Pathog.">
        <title>Diverse lifestyles and strategies of plant pathogenesis encoded in the genomes of eighteen Dothideomycetes fungi.</title>
        <authorList>
            <person name="Ohm R.A."/>
            <person name="Feau N."/>
            <person name="Henrissat B."/>
            <person name="Schoch C.L."/>
            <person name="Horwitz B.A."/>
            <person name="Barry K.W."/>
            <person name="Condon B.J."/>
            <person name="Copeland A.C."/>
            <person name="Dhillon B."/>
            <person name="Glaser F."/>
            <person name="Hesse C.N."/>
            <person name="Kosti I."/>
            <person name="LaButti K."/>
            <person name="Lindquist E.A."/>
            <person name="Lucas S."/>
            <person name="Salamov A.A."/>
            <person name="Bradshaw R.E."/>
            <person name="Ciuffetti L."/>
            <person name="Hamelin R.C."/>
            <person name="Kema G.H.J."/>
            <person name="Lawrence C."/>
            <person name="Scott J.A."/>
            <person name="Spatafora J.W."/>
            <person name="Turgeon B.G."/>
            <person name="de Wit P.J.G.M."/>
            <person name="Zhong S."/>
            <person name="Goodwin S.B."/>
            <person name="Grigoriev I.V."/>
        </authorList>
    </citation>
    <scope>NUCLEOTIDE SEQUENCE [LARGE SCALE GENOMIC DNA]</scope>
    <source>
        <strain evidence="2">C5 / ATCC 48332 / race O</strain>
    </source>
</reference>
<dbReference type="EMBL" id="KB445582">
    <property type="protein sequence ID" value="EMD87343.1"/>
    <property type="molecule type" value="Genomic_DNA"/>
</dbReference>
<proteinExistence type="predicted"/>
<accession>M2UHA1</accession>
<sequence length="209" mass="22592">MYGRAGVESDMGSECGWMDGWVWCVCTYKRAEKRGTALLIGDFSDMTVHDWLHSNHIPLAASPTPWPWAAHASSLPERLCPSISALFHVIGRLDTVMQLRGRSFSLPLWVNHLHCASLTTPWQESYRSSPCSFLQDAASEQATRACQSACALALPAYPYACLCQIVPGAMGTVAFVMQPVGDVCSPSGTASGASCYRCQLSAESALSPQ</sequence>
<keyword evidence="2" id="KW-1185">Reference proteome</keyword>
<dbReference type="HOGENOM" id="CLU_1315287_0_0_1"/>
<protein>
    <submittedName>
        <fullName evidence="1">Uncharacterized protein</fullName>
    </submittedName>
</protein>
<evidence type="ECO:0000313" key="2">
    <source>
        <dbReference type="Proteomes" id="UP000016936"/>
    </source>
</evidence>
<dbReference type="Proteomes" id="UP000016936">
    <property type="component" value="Unassembled WGS sequence"/>
</dbReference>
<gene>
    <name evidence="1" type="ORF">COCHEDRAFT_1033775</name>
</gene>
<name>M2UHA1_COCH5</name>
<evidence type="ECO:0000313" key="1">
    <source>
        <dbReference type="EMBL" id="EMD87343.1"/>
    </source>
</evidence>